<dbReference type="Proteomes" id="UP000722125">
    <property type="component" value="Unassembled WGS sequence"/>
</dbReference>
<gene>
    <name evidence="1" type="ORF">KIN34_06365</name>
</gene>
<evidence type="ECO:0000313" key="2">
    <source>
        <dbReference type="Proteomes" id="UP000722125"/>
    </source>
</evidence>
<proteinExistence type="predicted"/>
<name>A0ABS5TXT5_9CELL</name>
<comment type="caution">
    <text evidence="1">The sequence shown here is derived from an EMBL/GenBank/DDBJ whole genome shotgun (WGS) entry which is preliminary data.</text>
</comment>
<accession>A0ABS5TXT5</accession>
<keyword evidence="2" id="KW-1185">Reference proteome</keyword>
<sequence>MIRAARRVASGVVGLALAAPLGGGALGWTANVVESESMDAASGYAVGDLVVTAPLRGHARSWVRSSAFAAP</sequence>
<dbReference type="EMBL" id="JAHBOH010000001">
    <property type="protein sequence ID" value="MBT0993909.1"/>
    <property type="molecule type" value="Genomic_DNA"/>
</dbReference>
<reference evidence="1 2" key="1">
    <citation type="submission" date="2021-05" db="EMBL/GenBank/DDBJ databases">
        <title>Description of Cellulomonas sp. DKR-3 sp. nov.</title>
        <authorList>
            <person name="Dahal R.H."/>
            <person name="Chaudhary D.K."/>
        </authorList>
    </citation>
    <scope>NUCLEOTIDE SEQUENCE [LARGE SCALE GENOMIC DNA]</scope>
    <source>
        <strain evidence="1 2">DKR-3</strain>
    </source>
</reference>
<dbReference type="RefSeq" id="WP_214348243.1">
    <property type="nucleotide sequence ID" value="NZ_JAHBOH010000001.1"/>
</dbReference>
<evidence type="ECO:0000313" key="1">
    <source>
        <dbReference type="EMBL" id="MBT0993909.1"/>
    </source>
</evidence>
<protein>
    <submittedName>
        <fullName evidence="1">Uncharacterized protein</fullName>
    </submittedName>
</protein>
<organism evidence="1 2">
    <name type="scientific">Cellulomonas fulva</name>
    <dbReference type="NCBI Taxonomy" id="2835530"/>
    <lineage>
        <taxon>Bacteria</taxon>
        <taxon>Bacillati</taxon>
        <taxon>Actinomycetota</taxon>
        <taxon>Actinomycetes</taxon>
        <taxon>Micrococcales</taxon>
        <taxon>Cellulomonadaceae</taxon>
        <taxon>Cellulomonas</taxon>
    </lineage>
</organism>